<accession>A0A834JVT3</accession>
<proteinExistence type="inferred from homology"/>
<dbReference type="GO" id="GO:0005524">
    <property type="term" value="F:ATP binding"/>
    <property type="evidence" value="ECO:0007669"/>
    <property type="project" value="UniProtKB-KW"/>
</dbReference>
<feature type="binding site" evidence="12">
    <location>
        <begin position="14"/>
        <end position="21"/>
    </location>
    <ligand>
        <name>ATP</name>
        <dbReference type="ChEBI" id="CHEBI:30616"/>
    </ligand>
</feature>
<dbReference type="GO" id="GO:0051539">
    <property type="term" value="F:4 iron, 4 sulfur cluster binding"/>
    <property type="evidence" value="ECO:0007669"/>
    <property type="project" value="UniProtKB-UniRule"/>
</dbReference>
<dbReference type="InterPro" id="IPR027417">
    <property type="entry name" value="P-loop_NTPase"/>
</dbReference>
<gene>
    <name evidence="13" type="ORF">HZH66_008224</name>
</gene>
<evidence type="ECO:0000256" key="5">
    <source>
        <dbReference type="ARBA" id="ARBA00022723"/>
    </source>
</evidence>
<dbReference type="HAMAP" id="MF_03039">
    <property type="entry name" value="NUBP2"/>
    <property type="match status" value="1"/>
</dbReference>
<dbReference type="Proteomes" id="UP000614350">
    <property type="component" value="Unassembled WGS sequence"/>
</dbReference>
<keyword evidence="4 12" id="KW-0963">Cytoplasm</keyword>
<dbReference type="GO" id="GO:0005829">
    <property type="term" value="C:cytosol"/>
    <property type="evidence" value="ECO:0007669"/>
    <property type="project" value="TreeGrafter"/>
</dbReference>
<dbReference type="InterPro" id="IPR019591">
    <property type="entry name" value="Mrp/NBP35_ATP-bd"/>
</dbReference>
<comment type="similarity">
    <text evidence="12">Belongs to the Mrp/NBP35 ATP-binding proteins family. NUBP2/CFD1 subfamily.</text>
</comment>
<dbReference type="PROSITE" id="PS01215">
    <property type="entry name" value="MRP"/>
    <property type="match status" value="1"/>
</dbReference>
<dbReference type="SUPFAM" id="SSF52540">
    <property type="entry name" value="P-loop containing nucleoside triphosphate hydrolases"/>
    <property type="match status" value="1"/>
</dbReference>
<keyword evidence="7 12" id="KW-0067">ATP-binding</keyword>
<dbReference type="InterPro" id="IPR000808">
    <property type="entry name" value="Mrp-like_CS"/>
</dbReference>
<evidence type="ECO:0000256" key="8">
    <source>
        <dbReference type="ARBA" id="ARBA00023004"/>
    </source>
</evidence>
<evidence type="ECO:0000313" key="13">
    <source>
        <dbReference type="EMBL" id="KAF7395050.1"/>
    </source>
</evidence>
<dbReference type="GO" id="GO:0140663">
    <property type="term" value="F:ATP-dependent FeS chaperone activity"/>
    <property type="evidence" value="ECO:0007669"/>
    <property type="project" value="InterPro"/>
</dbReference>
<evidence type="ECO:0000256" key="2">
    <source>
        <dbReference type="ARBA" id="ARBA00004430"/>
    </source>
</evidence>
<dbReference type="Gene3D" id="3.40.50.300">
    <property type="entry name" value="P-loop containing nucleotide triphosphate hydrolases"/>
    <property type="match status" value="1"/>
</dbReference>
<evidence type="ECO:0000256" key="12">
    <source>
        <dbReference type="HAMAP-Rule" id="MF_03039"/>
    </source>
</evidence>
<evidence type="ECO:0000256" key="4">
    <source>
        <dbReference type="ARBA" id="ARBA00022490"/>
    </source>
</evidence>
<keyword evidence="8 12" id="KW-0408">Iron</keyword>
<keyword evidence="9 12" id="KW-0411">Iron-sulfur</keyword>
<dbReference type="AlphaFoldDB" id="A0A834JVT3"/>
<dbReference type="HAMAP" id="MF_02040">
    <property type="entry name" value="Mrp_NBP35"/>
    <property type="match status" value="1"/>
</dbReference>
<dbReference type="PANTHER" id="PTHR23264:SF19">
    <property type="entry name" value="CYTOSOLIC FE-S CLUSTER ASSEMBLY FACTOR NUBP2"/>
    <property type="match status" value="1"/>
</dbReference>
<comment type="caution">
    <text evidence="13">The sequence shown here is derived from an EMBL/GenBank/DDBJ whole genome shotgun (WGS) entry which is preliminary data.</text>
</comment>
<dbReference type="Pfam" id="PF10609">
    <property type="entry name" value="ParA"/>
    <property type="match status" value="1"/>
</dbReference>
<name>A0A834JVT3_VESVU</name>
<dbReference type="GO" id="GO:0005634">
    <property type="term" value="C:nucleus"/>
    <property type="evidence" value="ECO:0007669"/>
    <property type="project" value="UniProtKB-ARBA"/>
</dbReference>
<dbReference type="GO" id="GO:0016226">
    <property type="term" value="P:iron-sulfur cluster assembly"/>
    <property type="evidence" value="ECO:0007669"/>
    <property type="project" value="UniProtKB-UniRule"/>
</dbReference>
<dbReference type="FunFam" id="3.40.50.300:FF:000796">
    <property type="entry name" value="Cytosolic Fe-S cluster assembly factor NUBP2"/>
    <property type="match status" value="1"/>
</dbReference>
<evidence type="ECO:0000313" key="14">
    <source>
        <dbReference type="Proteomes" id="UP000614350"/>
    </source>
</evidence>
<sequence>MLEGVKHVLLVLSGKGGVGKSTISTQLALALKESGFKVGLLDVDLCGPSVPYLLNLEGKDVHQSSDGWVPVFADTEQRLSVMSIGFLLKNQNDSVIWRGPKKTAMIKQFLTDVVWQNLDYLIIDTPPGTSDEHITVMENLKNVKCDGAILITTPQAVAVDDVLREVTFCRKTGIPIIGIVENMSGFVCPSCEECTNIFSSGGGTVLSEMVKVPFLVKIPIDPQVGRLADKAQSVLITLPNSQVAQVFRKLVEELTKSKEA</sequence>
<dbReference type="PANTHER" id="PTHR23264">
    <property type="entry name" value="NUCLEOTIDE-BINDING PROTEIN NBP35 YEAST -RELATED"/>
    <property type="match status" value="1"/>
</dbReference>
<reference evidence="13" key="1">
    <citation type="journal article" date="2020" name="G3 (Bethesda)">
        <title>High-Quality Assemblies for Three Invasive Social Wasps from the &lt;i&gt;Vespula&lt;/i&gt; Genus.</title>
        <authorList>
            <person name="Harrop T.W.R."/>
            <person name="Guhlin J."/>
            <person name="McLaughlin G.M."/>
            <person name="Permina E."/>
            <person name="Stockwell P."/>
            <person name="Gilligan J."/>
            <person name="Le Lec M.F."/>
            <person name="Gruber M.A.M."/>
            <person name="Quinn O."/>
            <person name="Lovegrove M."/>
            <person name="Duncan E.J."/>
            <person name="Remnant E.J."/>
            <person name="Van Eeckhoven J."/>
            <person name="Graham B."/>
            <person name="Knapp R.A."/>
            <person name="Langford K.W."/>
            <person name="Kronenberg Z."/>
            <person name="Press M.O."/>
            <person name="Eacker S.M."/>
            <person name="Wilson-Rankin E.E."/>
            <person name="Purcell J."/>
            <person name="Lester P.J."/>
            <person name="Dearden P.K."/>
        </authorList>
    </citation>
    <scope>NUCLEOTIDE SEQUENCE</scope>
    <source>
        <strain evidence="13">Marl-1</strain>
    </source>
</reference>
<keyword evidence="6 12" id="KW-0547">Nucleotide-binding</keyword>
<dbReference type="GO" id="GO:0005814">
    <property type="term" value="C:centriole"/>
    <property type="evidence" value="ECO:0007669"/>
    <property type="project" value="UniProtKB-SubCell"/>
</dbReference>
<evidence type="ECO:0000256" key="11">
    <source>
        <dbReference type="ARBA" id="ARBA00065349"/>
    </source>
</evidence>
<protein>
    <recommendedName>
        <fullName evidence="12">Cytosolic Fe-S cluster assembly factor NUBP2 homolog</fullName>
    </recommendedName>
</protein>
<comment type="subunit">
    <text evidence="11">Heterotetramer of 2 NUBP1 and 2 NUBP2 chains. Interacts with KIFC1. Interacts with NUBP1.</text>
</comment>
<evidence type="ECO:0000256" key="1">
    <source>
        <dbReference type="ARBA" id="ARBA00004114"/>
    </source>
</evidence>
<evidence type="ECO:0000256" key="7">
    <source>
        <dbReference type="ARBA" id="ARBA00022840"/>
    </source>
</evidence>
<feature type="binding site" evidence="12">
    <location>
        <position position="188"/>
    </location>
    <ligand>
        <name>[4Fe-4S] cluster</name>
        <dbReference type="ChEBI" id="CHEBI:49883"/>
        <note>ligand shared between dimeric partners</note>
    </ligand>
</feature>
<organism evidence="13 14">
    <name type="scientific">Vespula vulgaris</name>
    <name type="common">Yellow jacket</name>
    <name type="synonym">Wasp</name>
    <dbReference type="NCBI Taxonomy" id="7454"/>
    <lineage>
        <taxon>Eukaryota</taxon>
        <taxon>Metazoa</taxon>
        <taxon>Ecdysozoa</taxon>
        <taxon>Arthropoda</taxon>
        <taxon>Hexapoda</taxon>
        <taxon>Insecta</taxon>
        <taxon>Pterygota</taxon>
        <taxon>Neoptera</taxon>
        <taxon>Endopterygota</taxon>
        <taxon>Hymenoptera</taxon>
        <taxon>Apocrita</taxon>
        <taxon>Aculeata</taxon>
        <taxon>Vespoidea</taxon>
        <taxon>Vespidae</taxon>
        <taxon>Vespinae</taxon>
        <taxon>Vespula</taxon>
    </lineage>
</organism>
<dbReference type="GO" id="GO:0046872">
    <property type="term" value="F:metal ion binding"/>
    <property type="evidence" value="ECO:0007669"/>
    <property type="project" value="UniProtKB-KW"/>
</dbReference>
<dbReference type="GO" id="GO:0005930">
    <property type="term" value="C:axoneme"/>
    <property type="evidence" value="ECO:0007669"/>
    <property type="project" value="UniProtKB-SubCell"/>
</dbReference>
<keyword evidence="5 12" id="KW-0479">Metal-binding</keyword>
<dbReference type="InterPro" id="IPR028600">
    <property type="entry name" value="NUBP2/Cfd1_eukaryotes"/>
</dbReference>
<evidence type="ECO:0000256" key="6">
    <source>
        <dbReference type="ARBA" id="ARBA00022741"/>
    </source>
</evidence>
<evidence type="ECO:0000256" key="10">
    <source>
        <dbReference type="ARBA" id="ARBA00053368"/>
    </source>
</evidence>
<comment type="function">
    <text evidence="10">Component of the cytosolic iron-sulfur (Fe/S) protein assembly (CIA) machinery. Required for maturation of extramitochondrial Fe-S proteins. The NUBP1-NUBP2 heterotetramer forms a Fe-S scaffold complex, mediating the de novo assembly of an Fe-S cluster and its transfer to target apoproteins. Negatively regulates cilium formation and structure.</text>
</comment>
<evidence type="ECO:0000256" key="9">
    <source>
        <dbReference type="ARBA" id="ARBA00023014"/>
    </source>
</evidence>
<comment type="cofactor">
    <cofactor evidence="12">
        <name>[4Fe-4S] cluster</name>
        <dbReference type="ChEBI" id="CHEBI:49883"/>
    </cofactor>
    <text evidence="12">Binds 4 [4Fe-4S] clusters per heterotetramer. Contains two stable clusters in the N-termini of NUBP1 and two labile, bridging clusters between subunits of the NUBP1-NUBP2 heterotetramer.</text>
</comment>
<feature type="binding site" evidence="12">
    <location>
        <position position="191"/>
    </location>
    <ligand>
        <name>[4Fe-4S] cluster</name>
        <dbReference type="ChEBI" id="CHEBI:49883"/>
        <note>ligand shared between dimeric partners</note>
    </ligand>
</feature>
<dbReference type="CDD" id="cd02037">
    <property type="entry name" value="Mrp_NBP35"/>
    <property type="match status" value="1"/>
</dbReference>
<evidence type="ECO:0000256" key="3">
    <source>
        <dbReference type="ARBA" id="ARBA00022485"/>
    </source>
</evidence>
<dbReference type="InterPro" id="IPR033756">
    <property type="entry name" value="YlxH/NBP35"/>
</dbReference>
<keyword evidence="3 12" id="KW-0004">4Fe-4S</keyword>
<comment type="subcellular location">
    <subcellularLocation>
        <location evidence="2">Cytoplasm</location>
        <location evidence="2">Cytoskeleton</location>
        <location evidence="2">Cilium axoneme</location>
    </subcellularLocation>
    <subcellularLocation>
        <location evidence="1">Cytoplasm</location>
        <location evidence="1">Cytoskeleton</location>
        <location evidence="1">Microtubule organizing center</location>
        <location evidence="1">Centrosome</location>
        <location evidence="1">Centriole</location>
    </subcellularLocation>
</comment>
<keyword evidence="14" id="KW-1185">Reference proteome</keyword>
<dbReference type="EMBL" id="JACSEA010000008">
    <property type="protein sequence ID" value="KAF7395050.1"/>
    <property type="molecule type" value="Genomic_DNA"/>
</dbReference>